<evidence type="ECO:0000256" key="5">
    <source>
        <dbReference type="ARBA" id="ARBA00022777"/>
    </source>
</evidence>
<dbReference type="Gene3D" id="1.10.287.130">
    <property type="match status" value="1"/>
</dbReference>
<keyword evidence="12" id="KW-0067">ATP-binding</keyword>
<comment type="caution">
    <text evidence="12">The sequence shown here is derived from an EMBL/GenBank/DDBJ whole genome shotgun (WGS) entry which is preliminary data.</text>
</comment>
<feature type="transmembrane region" description="Helical" evidence="8">
    <location>
        <begin position="33"/>
        <end position="51"/>
    </location>
</feature>
<dbReference type="InterPro" id="IPR003018">
    <property type="entry name" value="GAF"/>
</dbReference>
<dbReference type="SMART" id="SM00387">
    <property type="entry name" value="HATPase_c"/>
    <property type="match status" value="1"/>
</dbReference>
<dbReference type="SUPFAM" id="SSF55874">
    <property type="entry name" value="ATPase domain of HSP90 chaperone/DNA topoisomerase II/histidine kinase"/>
    <property type="match status" value="1"/>
</dbReference>
<dbReference type="SMART" id="SM00448">
    <property type="entry name" value="REC"/>
    <property type="match status" value="1"/>
</dbReference>
<dbReference type="PROSITE" id="PS50110">
    <property type="entry name" value="RESPONSE_REGULATORY"/>
    <property type="match status" value="1"/>
</dbReference>
<dbReference type="PROSITE" id="PS50109">
    <property type="entry name" value="HIS_KIN"/>
    <property type="match status" value="1"/>
</dbReference>
<feature type="domain" description="Histidine kinase" evidence="9">
    <location>
        <begin position="648"/>
        <end position="871"/>
    </location>
</feature>
<dbReference type="PANTHER" id="PTHR43065">
    <property type="entry name" value="SENSOR HISTIDINE KINASE"/>
    <property type="match status" value="1"/>
</dbReference>
<proteinExistence type="predicted"/>
<evidence type="ECO:0000256" key="7">
    <source>
        <dbReference type="SAM" id="MobiDB-lite"/>
    </source>
</evidence>
<evidence type="ECO:0000313" key="13">
    <source>
        <dbReference type="Proteomes" id="UP001165541"/>
    </source>
</evidence>
<dbReference type="InterPro" id="IPR003661">
    <property type="entry name" value="HisK_dim/P_dom"/>
</dbReference>
<evidence type="ECO:0000256" key="6">
    <source>
        <dbReference type="PROSITE-ProRule" id="PRU00169"/>
    </source>
</evidence>
<reference evidence="12" key="1">
    <citation type="submission" date="2022-05" db="EMBL/GenBank/DDBJ databases">
        <title>Schlegelella sp. nov., isolated from mangrove soil.</title>
        <authorList>
            <person name="Liu Y."/>
            <person name="Ge X."/>
            <person name="Liu W."/>
        </authorList>
    </citation>
    <scope>NUCLEOTIDE SEQUENCE</scope>
    <source>
        <strain evidence="12">S2-27</strain>
    </source>
</reference>
<dbReference type="PROSITE" id="PS50112">
    <property type="entry name" value="PAS"/>
    <property type="match status" value="1"/>
</dbReference>
<feature type="region of interest" description="Disordered" evidence="7">
    <location>
        <begin position="1"/>
        <end position="20"/>
    </location>
</feature>
<gene>
    <name evidence="12" type="ORF">M8A51_10115</name>
</gene>
<dbReference type="PANTHER" id="PTHR43065:SF49">
    <property type="entry name" value="HISTIDINE KINASE"/>
    <property type="match status" value="1"/>
</dbReference>
<dbReference type="Pfam" id="PF08448">
    <property type="entry name" value="PAS_4"/>
    <property type="match status" value="1"/>
</dbReference>
<keyword evidence="8" id="KW-1133">Transmembrane helix</keyword>
<keyword evidence="3 6" id="KW-0597">Phosphoprotein</keyword>
<dbReference type="NCBIfam" id="TIGR00229">
    <property type="entry name" value="sensory_box"/>
    <property type="match status" value="1"/>
</dbReference>
<protein>
    <recommendedName>
        <fullName evidence="2">histidine kinase</fullName>
        <ecNumber evidence="2">2.7.13.3</ecNumber>
    </recommendedName>
</protein>
<dbReference type="InterPro" id="IPR001789">
    <property type="entry name" value="Sig_transdc_resp-reg_receiver"/>
</dbReference>
<keyword evidence="12" id="KW-0547">Nucleotide-binding</keyword>
<evidence type="ECO:0000259" key="10">
    <source>
        <dbReference type="PROSITE" id="PS50110"/>
    </source>
</evidence>
<dbReference type="InterPro" id="IPR035965">
    <property type="entry name" value="PAS-like_dom_sf"/>
</dbReference>
<name>A0ABT0YMC7_9BURK</name>
<dbReference type="SMART" id="SM00065">
    <property type="entry name" value="GAF"/>
    <property type="match status" value="1"/>
</dbReference>
<dbReference type="Pfam" id="PF00072">
    <property type="entry name" value="Response_reg"/>
    <property type="match status" value="1"/>
</dbReference>
<dbReference type="InterPro" id="IPR036097">
    <property type="entry name" value="HisK_dim/P_sf"/>
</dbReference>
<dbReference type="InterPro" id="IPR000014">
    <property type="entry name" value="PAS"/>
</dbReference>
<dbReference type="Proteomes" id="UP001165541">
    <property type="component" value="Unassembled WGS sequence"/>
</dbReference>
<dbReference type="SMART" id="SM00091">
    <property type="entry name" value="PAS"/>
    <property type="match status" value="1"/>
</dbReference>
<dbReference type="Gene3D" id="3.30.565.10">
    <property type="entry name" value="Histidine kinase-like ATPase, C-terminal domain"/>
    <property type="match status" value="1"/>
</dbReference>
<keyword evidence="4" id="KW-0808">Transferase</keyword>
<keyword evidence="8" id="KW-0472">Membrane</keyword>
<dbReference type="SUPFAM" id="SSF47384">
    <property type="entry name" value="Homodimeric domain of signal transducing histidine kinase"/>
    <property type="match status" value="1"/>
</dbReference>
<dbReference type="Gene3D" id="3.30.450.20">
    <property type="entry name" value="PAS domain"/>
    <property type="match status" value="3"/>
</dbReference>
<dbReference type="CDD" id="cd00130">
    <property type="entry name" value="PAS"/>
    <property type="match status" value="1"/>
</dbReference>
<dbReference type="InterPro" id="IPR013656">
    <property type="entry name" value="PAS_4"/>
</dbReference>
<feature type="transmembrane region" description="Helical" evidence="8">
    <location>
        <begin position="313"/>
        <end position="335"/>
    </location>
</feature>
<dbReference type="EMBL" id="JAMKFE010000005">
    <property type="protein sequence ID" value="MCM5679886.1"/>
    <property type="molecule type" value="Genomic_DNA"/>
</dbReference>
<dbReference type="InterPro" id="IPR003594">
    <property type="entry name" value="HATPase_dom"/>
</dbReference>
<evidence type="ECO:0000256" key="8">
    <source>
        <dbReference type="SAM" id="Phobius"/>
    </source>
</evidence>
<dbReference type="InterPro" id="IPR036890">
    <property type="entry name" value="HATPase_C_sf"/>
</dbReference>
<dbReference type="SUPFAM" id="SSF55781">
    <property type="entry name" value="GAF domain-like"/>
    <property type="match status" value="1"/>
</dbReference>
<evidence type="ECO:0000256" key="2">
    <source>
        <dbReference type="ARBA" id="ARBA00012438"/>
    </source>
</evidence>
<feature type="domain" description="PAS" evidence="11">
    <location>
        <begin position="518"/>
        <end position="569"/>
    </location>
</feature>
<dbReference type="Pfam" id="PF02518">
    <property type="entry name" value="HATPase_c"/>
    <property type="match status" value="1"/>
</dbReference>
<keyword evidence="13" id="KW-1185">Reference proteome</keyword>
<dbReference type="CDD" id="cd12915">
    <property type="entry name" value="PDC2_DGC_like"/>
    <property type="match status" value="1"/>
</dbReference>
<dbReference type="InterPro" id="IPR029016">
    <property type="entry name" value="GAF-like_dom_sf"/>
</dbReference>
<dbReference type="GO" id="GO:0005524">
    <property type="term" value="F:ATP binding"/>
    <property type="evidence" value="ECO:0007669"/>
    <property type="project" value="UniProtKB-KW"/>
</dbReference>
<dbReference type="InterPro" id="IPR005467">
    <property type="entry name" value="His_kinase_dom"/>
</dbReference>
<keyword evidence="5" id="KW-0418">Kinase</keyword>
<dbReference type="SUPFAM" id="SSF55785">
    <property type="entry name" value="PYP-like sensor domain (PAS domain)"/>
    <property type="match status" value="1"/>
</dbReference>
<evidence type="ECO:0000313" key="12">
    <source>
        <dbReference type="EMBL" id="MCM5679886.1"/>
    </source>
</evidence>
<dbReference type="InterPro" id="IPR011006">
    <property type="entry name" value="CheY-like_superfamily"/>
</dbReference>
<keyword evidence="8" id="KW-0812">Transmembrane</keyword>
<dbReference type="Gene3D" id="3.40.50.2300">
    <property type="match status" value="1"/>
</dbReference>
<evidence type="ECO:0000256" key="1">
    <source>
        <dbReference type="ARBA" id="ARBA00000085"/>
    </source>
</evidence>
<evidence type="ECO:0000259" key="9">
    <source>
        <dbReference type="PROSITE" id="PS50109"/>
    </source>
</evidence>
<dbReference type="InterPro" id="IPR004358">
    <property type="entry name" value="Sig_transdc_His_kin-like_C"/>
</dbReference>
<dbReference type="EC" id="2.7.13.3" evidence="2"/>
<dbReference type="CDD" id="cd12914">
    <property type="entry name" value="PDC1_DGC_like"/>
    <property type="match status" value="1"/>
</dbReference>
<sequence length="1012" mass="110797">MTDRPPLRRDRHAPTHASRTSALVGSAAGLKSAILAANVVMALVLATVVGLQAASDRRATVESAYLHVENLTEVLAEHTRQTLQGLDLGLRTVVEAARLSDPSSTHDQTLLHEVLANRQRGSTATFAFFVLDAHGRLLATSRVPSPQRVDLSDYPEFTVHRDGQPGVELFLGFPRKGRVGYAEDKWIVNLTRRIDRGDGSFGGVVAASLSLDYLLDFYRALSIGEEGALGLMSRDGVLIVRAPFDAAFVGRDMSGTDWFERQIRRTEKGRFAGSYATDGIQRLSAHEWVAQRQAVVYVGLGADEMLAPWRKRLLFQSAIGLLAMALLAVASWIVWRHFLQTRQWEEQRSQRLRAGARASAELVSSPDVEGALQRAAELARELLGVDGAVARLHRTGGAGGELHALSFSQGCLPMHGSQPPGDRRWLLTQAQIEQDAAWQWLQERDGPQGDARQWLAVPMRSQDGHALGSLRLCGKQSGQFTEDDLSEATQLASVAAAVLENLVSLREREAALAEANRAKAELETVFTSISDAVYALDSDWRFVYLNDQAQRLLGRKKAELLGKNVWDEFPGAKDTALYPNYRRARDELVPVSFEFFFPPLASWFSVRAFPQEQGGLTVYFHDITTRVETEERLRQSQKMDAIGQLTGGVAHDFNNLLTVILGAADEIVEHAGAQDGAVGAHAEIIRKAGERAAALTHRLLAFARKQPLEPRLTNVNELLADFEDLLRRTLGEQVEVELVRGAGLWKALIDPHELQNAILNLAINARDAMPNGGHLTIETANVSVDHAYGLAHQMAPGQYVLVAVSDTGEGMSGETLAKAFDPFFTTKPLGKGSGLGLSMVYGFVRQSGGHAKIYSEPQHGTTVKLYLPREHQEADEAEYRRPEPGAVVGGSERVLVVEDDEFVRMLAVASLERLGYAATARDSGRAALELLDNGAQFDLLLTDMVLTGGMSGKQVAGEARQRSPGLKVLYMSGYTENAIVHHGRLDRGVHLLGKPFRLADLARKVREVLDQG</sequence>
<dbReference type="Gene3D" id="3.30.450.40">
    <property type="match status" value="1"/>
</dbReference>
<dbReference type="RefSeq" id="WP_251778089.1">
    <property type="nucleotide sequence ID" value="NZ_JAMKFE010000005.1"/>
</dbReference>
<dbReference type="Pfam" id="PF13185">
    <property type="entry name" value="GAF_2"/>
    <property type="match status" value="1"/>
</dbReference>
<dbReference type="CDD" id="cd00082">
    <property type="entry name" value="HisKA"/>
    <property type="match status" value="1"/>
</dbReference>
<dbReference type="PRINTS" id="PR00344">
    <property type="entry name" value="BCTRLSENSOR"/>
</dbReference>
<comment type="catalytic activity">
    <reaction evidence="1">
        <text>ATP + protein L-histidine = ADP + protein N-phospho-L-histidine.</text>
        <dbReference type="EC" id="2.7.13.3"/>
    </reaction>
</comment>
<feature type="modified residue" description="4-aspartylphosphate" evidence="6">
    <location>
        <position position="943"/>
    </location>
</feature>
<evidence type="ECO:0000259" key="11">
    <source>
        <dbReference type="PROSITE" id="PS50112"/>
    </source>
</evidence>
<dbReference type="SMART" id="SM00388">
    <property type="entry name" value="HisKA"/>
    <property type="match status" value="1"/>
</dbReference>
<evidence type="ECO:0000256" key="4">
    <source>
        <dbReference type="ARBA" id="ARBA00022679"/>
    </source>
</evidence>
<evidence type="ECO:0000256" key="3">
    <source>
        <dbReference type="ARBA" id="ARBA00022553"/>
    </source>
</evidence>
<dbReference type="CDD" id="cd16919">
    <property type="entry name" value="HATPase_CckA-like"/>
    <property type="match status" value="1"/>
</dbReference>
<organism evidence="12 13">
    <name type="scientific">Caldimonas mangrovi</name>
    <dbReference type="NCBI Taxonomy" id="2944811"/>
    <lineage>
        <taxon>Bacteria</taxon>
        <taxon>Pseudomonadati</taxon>
        <taxon>Pseudomonadota</taxon>
        <taxon>Betaproteobacteria</taxon>
        <taxon>Burkholderiales</taxon>
        <taxon>Sphaerotilaceae</taxon>
        <taxon>Caldimonas</taxon>
    </lineage>
</organism>
<feature type="domain" description="Response regulatory" evidence="10">
    <location>
        <begin position="893"/>
        <end position="1009"/>
    </location>
</feature>
<dbReference type="SUPFAM" id="SSF52172">
    <property type="entry name" value="CheY-like"/>
    <property type="match status" value="1"/>
</dbReference>
<dbReference type="InterPro" id="IPR054327">
    <property type="entry name" value="His-kinase-like_sensor"/>
</dbReference>
<accession>A0ABT0YMC7</accession>
<dbReference type="Pfam" id="PF00512">
    <property type="entry name" value="HisKA"/>
    <property type="match status" value="1"/>
</dbReference>
<dbReference type="Pfam" id="PF22588">
    <property type="entry name" value="dCache_1_like"/>
    <property type="match status" value="1"/>
</dbReference>